<reference evidence="1 2" key="1">
    <citation type="journal article" date="2023" name="Plants (Basel)">
        <title>Bridging the Gap: Combining Genomics and Transcriptomics Approaches to Understand Stylosanthes scabra, an Orphan Legume from the Brazilian Caatinga.</title>
        <authorList>
            <person name="Ferreira-Neto J.R.C."/>
            <person name="da Silva M.D."/>
            <person name="Binneck E."/>
            <person name="de Melo N.F."/>
            <person name="da Silva R.H."/>
            <person name="de Melo A.L.T.M."/>
            <person name="Pandolfi V."/>
            <person name="Bustamante F.O."/>
            <person name="Brasileiro-Vidal A.C."/>
            <person name="Benko-Iseppon A.M."/>
        </authorList>
    </citation>
    <scope>NUCLEOTIDE SEQUENCE [LARGE SCALE GENOMIC DNA]</scope>
    <source>
        <tissue evidence="1">Leaves</tissue>
    </source>
</reference>
<evidence type="ECO:0000313" key="1">
    <source>
        <dbReference type="EMBL" id="MED6153208.1"/>
    </source>
</evidence>
<name>A0ABU6TZX1_9FABA</name>
<gene>
    <name evidence="1" type="ORF">PIB30_099502</name>
</gene>
<sequence length="166" mass="18407">FLGIEKCMGKAKEGIGSKGFMKRIQKGKKLLVKLASSRLAIIAANQSCTSNFAAGTSCPHSFLACAHNFLACVRSFAHSKCCLRSFQRCPRNLSPKNTQIEGQNWNFKFWVQGQASMKPKFTLYKGRTAETQERLSTIHYPLGLIHSLDSFGGICESFPSLSFSLF</sequence>
<protein>
    <submittedName>
        <fullName evidence="1">Uncharacterized protein</fullName>
    </submittedName>
</protein>
<evidence type="ECO:0000313" key="2">
    <source>
        <dbReference type="Proteomes" id="UP001341840"/>
    </source>
</evidence>
<accession>A0ABU6TZX1</accession>
<feature type="non-terminal residue" evidence="1">
    <location>
        <position position="1"/>
    </location>
</feature>
<proteinExistence type="predicted"/>
<dbReference type="EMBL" id="JASCZI010093292">
    <property type="protein sequence ID" value="MED6153208.1"/>
    <property type="molecule type" value="Genomic_DNA"/>
</dbReference>
<organism evidence="1 2">
    <name type="scientific">Stylosanthes scabra</name>
    <dbReference type="NCBI Taxonomy" id="79078"/>
    <lineage>
        <taxon>Eukaryota</taxon>
        <taxon>Viridiplantae</taxon>
        <taxon>Streptophyta</taxon>
        <taxon>Embryophyta</taxon>
        <taxon>Tracheophyta</taxon>
        <taxon>Spermatophyta</taxon>
        <taxon>Magnoliopsida</taxon>
        <taxon>eudicotyledons</taxon>
        <taxon>Gunneridae</taxon>
        <taxon>Pentapetalae</taxon>
        <taxon>rosids</taxon>
        <taxon>fabids</taxon>
        <taxon>Fabales</taxon>
        <taxon>Fabaceae</taxon>
        <taxon>Papilionoideae</taxon>
        <taxon>50 kb inversion clade</taxon>
        <taxon>dalbergioids sensu lato</taxon>
        <taxon>Dalbergieae</taxon>
        <taxon>Pterocarpus clade</taxon>
        <taxon>Stylosanthes</taxon>
    </lineage>
</organism>
<comment type="caution">
    <text evidence="1">The sequence shown here is derived from an EMBL/GenBank/DDBJ whole genome shotgun (WGS) entry which is preliminary data.</text>
</comment>
<keyword evidence="2" id="KW-1185">Reference proteome</keyword>
<dbReference type="Proteomes" id="UP001341840">
    <property type="component" value="Unassembled WGS sequence"/>
</dbReference>